<evidence type="ECO:0000313" key="3">
    <source>
        <dbReference type="Proteomes" id="UP000011087"/>
    </source>
</evidence>
<dbReference type="EnsemblProtists" id="EKX51024">
    <property type="protein sequence ID" value="EKX51024"/>
    <property type="gene ID" value="GUITHDRAFT_151136"/>
</dbReference>
<evidence type="ECO:0000313" key="1">
    <source>
        <dbReference type="EMBL" id="EKX51024.1"/>
    </source>
</evidence>
<reference evidence="1 3" key="1">
    <citation type="journal article" date="2012" name="Nature">
        <title>Algal genomes reveal evolutionary mosaicism and the fate of nucleomorphs.</title>
        <authorList>
            <consortium name="DOE Joint Genome Institute"/>
            <person name="Curtis B.A."/>
            <person name="Tanifuji G."/>
            <person name="Burki F."/>
            <person name="Gruber A."/>
            <person name="Irimia M."/>
            <person name="Maruyama S."/>
            <person name="Arias M.C."/>
            <person name="Ball S.G."/>
            <person name="Gile G.H."/>
            <person name="Hirakawa Y."/>
            <person name="Hopkins J.F."/>
            <person name="Kuo A."/>
            <person name="Rensing S.A."/>
            <person name="Schmutz J."/>
            <person name="Symeonidi A."/>
            <person name="Elias M."/>
            <person name="Eveleigh R.J."/>
            <person name="Herman E.K."/>
            <person name="Klute M.J."/>
            <person name="Nakayama T."/>
            <person name="Obornik M."/>
            <person name="Reyes-Prieto A."/>
            <person name="Armbrust E.V."/>
            <person name="Aves S.J."/>
            <person name="Beiko R.G."/>
            <person name="Coutinho P."/>
            <person name="Dacks J.B."/>
            <person name="Durnford D.G."/>
            <person name="Fast N.M."/>
            <person name="Green B.R."/>
            <person name="Grisdale C.J."/>
            <person name="Hempel F."/>
            <person name="Henrissat B."/>
            <person name="Hoppner M.P."/>
            <person name="Ishida K."/>
            <person name="Kim E."/>
            <person name="Koreny L."/>
            <person name="Kroth P.G."/>
            <person name="Liu Y."/>
            <person name="Malik S.B."/>
            <person name="Maier U.G."/>
            <person name="McRose D."/>
            <person name="Mock T."/>
            <person name="Neilson J.A."/>
            <person name="Onodera N.T."/>
            <person name="Poole A.M."/>
            <person name="Pritham E.J."/>
            <person name="Richards T.A."/>
            <person name="Rocap G."/>
            <person name="Roy S.W."/>
            <person name="Sarai C."/>
            <person name="Schaack S."/>
            <person name="Shirato S."/>
            <person name="Slamovits C.H."/>
            <person name="Spencer D.F."/>
            <person name="Suzuki S."/>
            <person name="Worden A.Z."/>
            <person name="Zauner S."/>
            <person name="Barry K."/>
            <person name="Bell C."/>
            <person name="Bharti A.K."/>
            <person name="Crow J.A."/>
            <person name="Grimwood J."/>
            <person name="Kramer R."/>
            <person name="Lindquist E."/>
            <person name="Lucas S."/>
            <person name="Salamov A."/>
            <person name="McFadden G.I."/>
            <person name="Lane C.E."/>
            <person name="Keeling P.J."/>
            <person name="Gray M.W."/>
            <person name="Grigoriev I.V."/>
            <person name="Archibald J.M."/>
        </authorList>
    </citation>
    <scope>NUCLEOTIDE SEQUENCE</scope>
    <source>
        <strain evidence="1 3">CCMP2712</strain>
    </source>
</reference>
<organism evidence="1">
    <name type="scientific">Guillardia theta (strain CCMP2712)</name>
    <name type="common">Cryptophyte</name>
    <dbReference type="NCBI Taxonomy" id="905079"/>
    <lineage>
        <taxon>Eukaryota</taxon>
        <taxon>Cryptophyceae</taxon>
        <taxon>Pyrenomonadales</taxon>
        <taxon>Geminigeraceae</taxon>
        <taxon>Guillardia</taxon>
    </lineage>
</organism>
<dbReference type="HOGENOM" id="CLU_2152415_0_0_1"/>
<dbReference type="PaxDb" id="55529-EKX51024"/>
<feature type="non-terminal residue" evidence="1">
    <location>
        <position position="112"/>
    </location>
</feature>
<name>L1JRT7_GUITC</name>
<protein>
    <submittedName>
        <fullName evidence="1 2">Uncharacterized protein</fullName>
    </submittedName>
</protein>
<sequence>METKSLEMSDAAARSRSNITIETARAIYAQRHSSKSSPKSSSELAALYHVSSKAVRDIWTNLGACHRVSLDRFREGQICPGQDGRVFLSFQFFVQHRDSCLCSETSRPPSRV</sequence>
<dbReference type="KEGG" id="gtt:GUITHDRAFT_151136"/>
<reference evidence="2" key="3">
    <citation type="submission" date="2015-06" db="UniProtKB">
        <authorList>
            <consortium name="EnsemblProtists"/>
        </authorList>
    </citation>
    <scope>IDENTIFICATION</scope>
</reference>
<gene>
    <name evidence="1" type="ORF">GUITHDRAFT_151136</name>
</gene>
<reference evidence="3" key="2">
    <citation type="submission" date="2012-11" db="EMBL/GenBank/DDBJ databases">
        <authorList>
            <person name="Kuo A."/>
            <person name="Curtis B.A."/>
            <person name="Tanifuji G."/>
            <person name="Burki F."/>
            <person name="Gruber A."/>
            <person name="Irimia M."/>
            <person name="Maruyama S."/>
            <person name="Arias M.C."/>
            <person name="Ball S.G."/>
            <person name="Gile G.H."/>
            <person name="Hirakawa Y."/>
            <person name="Hopkins J.F."/>
            <person name="Rensing S.A."/>
            <person name="Schmutz J."/>
            <person name="Symeonidi A."/>
            <person name="Elias M."/>
            <person name="Eveleigh R.J."/>
            <person name="Herman E.K."/>
            <person name="Klute M.J."/>
            <person name="Nakayama T."/>
            <person name="Obornik M."/>
            <person name="Reyes-Prieto A."/>
            <person name="Armbrust E.V."/>
            <person name="Aves S.J."/>
            <person name="Beiko R.G."/>
            <person name="Coutinho P."/>
            <person name="Dacks J.B."/>
            <person name="Durnford D.G."/>
            <person name="Fast N.M."/>
            <person name="Green B.R."/>
            <person name="Grisdale C."/>
            <person name="Hempe F."/>
            <person name="Henrissat B."/>
            <person name="Hoppner M.P."/>
            <person name="Ishida K.-I."/>
            <person name="Kim E."/>
            <person name="Koreny L."/>
            <person name="Kroth P.G."/>
            <person name="Liu Y."/>
            <person name="Malik S.-B."/>
            <person name="Maier U.G."/>
            <person name="McRose D."/>
            <person name="Mock T."/>
            <person name="Neilson J.A."/>
            <person name="Onodera N.T."/>
            <person name="Poole A.M."/>
            <person name="Pritham E.J."/>
            <person name="Richards T.A."/>
            <person name="Rocap G."/>
            <person name="Roy S.W."/>
            <person name="Sarai C."/>
            <person name="Schaack S."/>
            <person name="Shirato S."/>
            <person name="Slamovits C.H."/>
            <person name="Spencer D.F."/>
            <person name="Suzuki S."/>
            <person name="Worden A.Z."/>
            <person name="Zauner S."/>
            <person name="Barry K."/>
            <person name="Bell C."/>
            <person name="Bharti A.K."/>
            <person name="Crow J.A."/>
            <person name="Grimwood J."/>
            <person name="Kramer R."/>
            <person name="Lindquist E."/>
            <person name="Lucas S."/>
            <person name="Salamov A."/>
            <person name="McFadden G.I."/>
            <person name="Lane C.E."/>
            <person name="Keeling P.J."/>
            <person name="Gray M.W."/>
            <person name="Grigoriev I.V."/>
            <person name="Archibald J.M."/>
        </authorList>
    </citation>
    <scope>NUCLEOTIDE SEQUENCE</scope>
    <source>
        <strain evidence="3">CCMP2712</strain>
    </source>
</reference>
<proteinExistence type="predicted"/>
<dbReference type="EMBL" id="JH992977">
    <property type="protein sequence ID" value="EKX51024.1"/>
    <property type="molecule type" value="Genomic_DNA"/>
</dbReference>
<dbReference type="Proteomes" id="UP000011087">
    <property type="component" value="Unassembled WGS sequence"/>
</dbReference>
<dbReference type="AlphaFoldDB" id="L1JRT7"/>
<accession>L1JRT7</accession>
<dbReference type="GeneID" id="17307675"/>
<dbReference type="RefSeq" id="XP_005838004.1">
    <property type="nucleotide sequence ID" value="XM_005837947.1"/>
</dbReference>
<keyword evidence="3" id="KW-1185">Reference proteome</keyword>
<evidence type="ECO:0000313" key="2">
    <source>
        <dbReference type="EnsemblProtists" id="EKX51024"/>
    </source>
</evidence>